<dbReference type="InterPro" id="IPR050187">
    <property type="entry name" value="Lipid_Phosphate_FormReg"/>
</dbReference>
<dbReference type="InterPro" id="IPR001206">
    <property type="entry name" value="Diacylglycerol_kinase_cat_dom"/>
</dbReference>
<organism evidence="10 11">
    <name type="scientific">Lactovum miscens</name>
    <dbReference type="NCBI Taxonomy" id="190387"/>
    <lineage>
        <taxon>Bacteria</taxon>
        <taxon>Bacillati</taxon>
        <taxon>Bacillota</taxon>
        <taxon>Bacilli</taxon>
        <taxon>Lactobacillales</taxon>
        <taxon>Streptococcaceae</taxon>
        <taxon>Lactovum</taxon>
    </lineage>
</organism>
<keyword evidence="3" id="KW-0808">Transferase</keyword>
<keyword evidence="5 10" id="KW-0418">Kinase</keyword>
<dbReference type="PANTHER" id="PTHR12358">
    <property type="entry name" value="SPHINGOSINE KINASE"/>
    <property type="match status" value="1"/>
</dbReference>
<dbReference type="Pfam" id="PF19279">
    <property type="entry name" value="YegS_C"/>
    <property type="match status" value="1"/>
</dbReference>
<dbReference type="InterPro" id="IPR017438">
    <property type="entry name" value="ATP-NAD_kinase_N"/>
</dbReference>
<dbReference type="InterPro" id="IPR045540">
    <property type="entry name" value="YegS/DAGK_C"/>
</dbReference>
<keyword evidence="7" id="KW-0444">Lipid biosynthesis</keyword>
<dbReference type="SUPFAM" id="SSF111331">
    <property type="entry name" value="NAD kinase/diacylglycerol kinase-like"/>
    <property type="match status" value="1"/>
</dbReference>
<evidence type="ECO:0000256" key="8">
    <source>
        <dbReference type="ARBA" id="ARBA00023264"/>
    </source>
</evidence>
<evidence type="ECO:0000256" key="7">
    <source>
        <dbReference type="ARBA" id="ARBA00023209"/>
    </source>
</evidence>
<feature type="domain" description="DAGKc" evidence="9">
    <location>
        <begin position="1"/>
        <end position="130"/>
    </location>
</feature>
<evidence type="ECO:0000256" key="1">
    <source>
        <dbReference type="ARBA" id="ARBA00001946"/>
    </source>
</evidence>
<dbReference type="Gene3D" id="3.40.50.10330">
    <property type="entry name" value="Probable inorganic polyphosphate/atp-NAD kinase, domain 1"/>
    <property type="match status" value="1"/>
</dbReference>
<dbReference type="Pfam" id="PF00781">
    <property type="entry name" value="DAGK_cat"/>
    <property type="match status" value="1"/>
</dbReference>
<evidence type="ECO:0000256" key="4">
    <source>
        <dbReference type="ARBA" id="ARBA00022741"/>
    </source>
</evidence>
<keyword evidence="7" id="KW-0594">Phospholipid biosynthesis</keyword>
<dbReference type="PANTHER" id="PTHR12358:SF54">
    <property type="entry name" value="SPHINGOSINE KINASE RELATED PROTEIN"/>
    <property type="match status" value="1"/>
</dbReference>
<dbReference type="GO" id="GO:0005524">
    <property type="term" value="F:ATP binding"/>
    <property type="evidence" value="ECO:0007669"/>
    <property type="project" value="UniProtKB-KW"/>
</dbReference>
<sequence length="298" mass="32944">MTYYLLANPNSGNLRGSDKILKLINYLENTAIQFKLFETSAPGQERNLISKILNKMNPQDQIVIIGGDGTLSLCMDVLPAKHPFAYIPTGSGNDFARSLGISMDPIKAFKSIQLKNEVEFFVIGYDSTDLKGFAVNNIGIGLDGAIINAANSSKSKTLLNKIRLGQLTYLFAALGVLFKKKGFSVRINEKEFDNAFLFTLTKHPYFGGGVKIAPNASNLNDLINLIEVDRIPQVQIFSLLTKLARSVHLKDPRFHNSTSNQFSITLASDEPVQIDGEAYQISTGSKLHVWTEKRTIIK</sequence>
<dbReference type="RefSeq" id="WP_183540953.1">
    <property type="nucleotide sequence ID" value="NZ_DASWOY010000030.1"/>
</dbReference>
<dbReference type="EMBL" id="JACHHV010000037">
    <property type="protein sequence ID" value="MBB5888672.1"/>
    <property type="molecule type" value="Genomic_DNA"/>
</dbReference>
<comment type="caution">
    <text evidence="10">The sequence shown here is derived from an EMBL/GenBank/DDBJ whole genome shotgun (WGS) entry which is preliminary data.</text>
</comment>
<keyword evidence="6" id="KW-0067">ATP-binding</keyword>
<keyword evidence="4" id="KW-0547">Nucleotide-binding</keyword>
<proteinExistence type="inferred from homology"/>
<evidence type="ECO:0000313" key="10">
    <source>
        <dbReference type="EMBL" id="MBB5888672.1"/>
    </source>
</evidence>
<evidence type="ECO:0000256" key="6">
    <source>
        <dbReference type="ARBA" id="ARBA00022840"/>
    </source>
</evidence>
<evidence type="ECO:0000313" key="11">
    <source>
        <dbReference type="Proteomes" id="UP000562464"/>
    </source>
</evidence>
<evidence type="ECO:0000259" key="9">
    <source>
        <dbReference type="PROSITE" id="PS50146"/>
    </source>
</evidence>
<dbReference type="InterPro" id="IPR016064">
    <property type="entry name" value="NAD/diacylglycerol_kinase_sf"/>
</dbReference>
<dbReference type="SMART" id="SM00046">
    <property type="entry name" value="DAGKc"/>
    <property type="match status" value="1"/>
</dbReference>
<comment type="cofactor">
    <cofactor evidence="1">
        <name>Mg(2+)</name>
        <dbReference type="ChEBI" id="CHEBI:18420"/>
    </cofactor>
</comment>
<dbReference type="GO" id="GO:0016301">
    <property type="term" value="F:kinase activity"/>
    <property type="evidence" value="ECO:0007669"/>
    <property type="project" value="UniProtKB-KW"/>
</dbReference>
<protein>
    <submittedName>
        <fullName evidence="10">YegS/Rv2252/BmrU family lipid kinase</fullName>
    </submittedName>
</protein>
<evidence type="ECO:0000256" key="3">
    <source>
        <dbReference type="ARBA" id="ARBA00022679"/>
    </source>
</evidence>
<dbReference type="PROSITE" id="PS50146">
    <property type="entry name" value="DAGK"/>
    <property type="match status" value="1"/>
</dbReference>
<reference evidence="10 11" key="1">
    <citation type="submission" date="2020-08" db="EMBL/GenBank/DDBJ databases">
        <title>Genomic Encyclopedia of Type Strains, Phase IV (KMG-IV): sequencing the most valuable type-strain genomes for metagenomic binning, comparative biology and taxonomic classification.</title>
        <authorList>
            <person name="Goeker M."/>
        </authorList>
    </citation>
    <scope>NUCLEOTIDE SEQUENCE [LARGE SCALE GENOMIC DNA]</scope>
    <source>
        <strain evidence="10 11">DSM 14925</strain>
    </source>
</reference>
<dbReference type="GO" id="GO:0008654">
    <property type="term" value="P:phospholipid biosynthetic process"/>
    <property type="evidence" value="ECO:0007669"/>
    <property type="project" value="UniProtKB-KW"/>
</dbReference>
<dbReference type="Proteomes" id="UP000562464">
    <property type="component" value="Unassembled WGS sequence"/>
</dbReference>
<evidence type="ECO:0000256" key="5">
    <source>
        <dbReference type="ARBA" id="ARBA00022777"/>
    </source>
</evidence>
<keyword evidence="8" id="KW-1208">Phospholipid metabolism</keyword>
<keyword evidence="7" id="KW-0443">Lipid metabolism</keyword>
<name>A0A841CAT4_9LACT</name>
<accession>A0A841CAT4</accession>
<evidence type="ECO:0000256" key="2">
    <source>
        <dbReference type="ARBA" id="ARBA00005983"/>
    </source>
</evidence>
<comment type="similarity">
    <text evidence="2">Belongs to the diacylglycerol/lipid kinase family.</text>
</comment>
<keyword evidence="11" id="KW-1185">Reference proteome</keyword>
<dbReference type="Gene3D" id="2.60.200.40">
    <property type="match status" value="1"/>
</dbReference>
<gene>
    <name evidence="10" type="ORF">HNQ37_001576</name>
</gene>
<dbReference type="AlphaFoldDB" id="A0A841CAT4"/>